<feature type="transmembrane region" description="Helical" evidence="1">
    <location>
        <begin position="373"/>
        <end position="389"/>
    </location>
</feature>
<dbReference type="HOGENOM" id="CLU_645059_0_0_6"/>
<dbReference type="KEGG" id="tau:Tola_2047"/>
<evidence type="ECO:0000256" key="1">
    <source>
        <dbReference type="SAM" id="Phobius"/>
    </source>
</evidence>
<dbReference type="Proteomes" id="UP000009073">
    <property type="component" value="Chromosome"/>
</dbReference>
<feature type="transmembrane region" description="Helical" evidence="1">
    <location>
        <begin position="113"/>
        <end position="138"/>
    </location>
</feature>
<sequence>MDNAEYFNVLLDNKTYYSLSLIATMLIYYVFLRRFVFSMLDPLFYNFFFSALASSTVFFLWSVDKIDDLLLFHFVFTQSVFFVFFVFFEKIFSVYFFRLKRNKIHFFSQWDNFFYFCSLSSFVFLFSLSVYFFGIPALNEMDGGSRLQNYNDSLFSNIKRFLDVFYVVIVFFALKIIFISNNGLVGRFLAYFGLMIVIFYGVSLGSKSFFVEFLSVIFLFFFWFFGSSSNPLNRYVKFLIPIALFGCILMIYSKSANAFYYLVYRLIISGDTFYMSYPDNAYLLIDSANWFIATFNGILKNLHVISQDEVLTPLGYKLYRLYYPVDYIGPNPRHNVFGLIYYGFFGAFFYSAILGSVLGLCRGLWCARRGGRWFESILFSLLIVAASRLELDIALAITGFINALVIYPLIFILFYFLYRFFSFSSSSFFEKNS</sequence>
<dbReference type="STRING" id="595494.Tola_2047"/>
<organism evidence="2 3">
    <name type="scientific">Tolumonas auensis (strain DSM 9187 / NBRC 110442 / TA 4)</name>
    <dbReference type="NCBI Taxonomy" id="595494"/>
    <lineage>
        <taxon>Bacteria</taxon>
        <taxon>Pseudomonadati</taxon>
        <taxon>Pseudomonadota</taxon>
        <taxon>Gammaproteobacteria</taxon>
        <taxon>Aeromonadales</taxon>
        <taxon>Aeromonadaceae</taxon>
        <taxon>Tolumonas</taxon>
    </lineage>
</organism>
<feature type="transmembrane region" description="Helical" evidence="1">
    <location>
        <begin position="43"/>
        <end position="63"/>
    </location>
</feature>
<name>C4L7N0_TOLAT</name>
<feature type="transmembrane region" description="Helical" evidence="1">
    <location>
        <begin position="158"/>
        <end position="177"/>
    </location>
</feature>
<gene>
    <name evidence="2" type="ordered locus">Tola_2047</name>
</gene>
<evidence type="ECO:0000313" key="2">
    <source>
        <dbReference type="EMBL" id="ACQ93646.1"/>
    </source>
</evidence>
<feature type="transmembrane region" description="Helical" evidence="1">
    <location>
        <begin position="184"/>
        <end position="202"/>
    </location>
</feature>
<proteinExistence type="predicted"/>
<feature type="transmembrane region" description="Helical" evidence="1">
    <location>
        <begin position="69"/>
        <end position="92"/>
    </location>
</feature>
<feature type="transmembrane region" description="Helical" evidence="1">
    <location>
        <begin position="238"/>
        <end position="263"/>
    </location>
</feature>
<reference evidence="2 3" key="2">
    <citation type="journal article" date="2011" name="Stand. Genomic Sci.">
        <title>Complete genome sequence of Tolumonas auensis type strain (TA 4).</title>
        <authorList>
            <person name="Chertkov O."/>
            <person name="Copeland A."/>
            <person name="Lucas S."/>
            <person name="Lapidus A."/>
            <person name="Berry K.W."/>
            <person name="Detter J.C."/>
            <person name="Del Rio T.G."/>
            <person name="Hammon N."/>
            <person name="Dalin E."/>
            <person name="Tice H."/>
            <person name="Pitluck S."/>
            <person name="Richardson P."/>
            <person name="Bruce D."/>
            <person name="Goodwin L."/>
            <person name="Han C."/>
            <person name="Tapia R."/>
            <person name="Saunders E."/>
            <person name="Schmutz J."/>
            <person name="Brettin T."/>
            <person name="Larimer F."/>
            <person name="Land M."/>
            <person name="Hauser L."/>
            <person name="Spring S."/>
            <person name="Rohde M."/>
            <person name="Kyrpides N.C."/>
            <person name="Ivanova N."/>
            <person name="Goker M."/>
            <person name="Beller H.R."/>
            <person name="Klenk H.P."/>
            <person name="Woyke T."/>
        </authorList>
    </citation>
    <scope>NUCLEOTIDE SEQUENCE [LARGE SCALE GENOMIC DNA]</scope>
    <source>
        <strain evidence="3">DSM 9187 / TA4</strain>
    </source>
</reference>
<keyword evidence="1" id="KW-0812">Transmembrane</keyword>
<dbReference type="EMBL" id="CP001616">
    <property type="protein sequence ID" value="ACQ93646.1"/>
    <property type="molecule type" value="Genomic_DNA"/>
</dbReference>
<feature type="transmembrane region" description="Helical" evidence="1">
    <location>
        <begin position="208"/>
        <end position="226"/>
    </location>
</feature>
<keyword evidence="3" id="KW-1185">Reference proteome</keyword>
<evidence type="ECO:0000313" key="3">
    <source>
        <dbReference type="Proteomes" id="UP000009073"/>
    </source>
</evidence>
<accession>C4L7N0</accession>
<feature type="transmembrane region" description="Helical" evidence="1">
    <location>
        <begin position="395"/>
        <end position="418"/>
    </location>
</feature>
<feature type="transmembrane region" description="Helical" evidence="1">
    <location>
        <begin position="339"/>
        <end position="361"/>
    </location>
</feature>
<reference evidence="3" key="1">
    <citation type="submission" date="2009-05" db="EMBL/GenBank/DDBJ databases">
        <title>Complete sequence of Tolumonas auensis DSM 9187.</title>
        <authorList>
            <consortium name="US DOE Joint Genome Institute"/>
            <person name="Lucas S."/>
            <person name="Copeland A."/>
            <person name="Lapidus A."/>
            <person name="Glavina del Rio T."/>
            <person name="Tice H."/>
            <person name="Bruce D."/>
            <person name="Goodwin L."/>
            <person name="Pitluck S."/>
            <person name="Chertkov O."/>
            <person name="Brettin T."/>
            <person name="Detter J.C."/>
            <person name="Han C."/>
            <person name="Larimer F."/>
            <person name="Land M."/>
            <person name="Hauser L."/>
            <person name="Kyrpides N."/>
            <person name="Mikhailova N."/>
            <person name="Spring S."/>
            <person name="Beller H."/>
        </authorList>
    </citation>
    <scope>NUCLEOTIDE SEQUENCE [LARGE SCALE GENOMIC DNA]</scope>
    <source>
        <strain evidence="3">DSM 9187 / TA4</strain>
    </source>
</reference>
<dbReference type="eggNOG" id="ENOG5033KZY">
    <property type="taxonomic scope" value="Bacteria"/>
</dbReference>
<dbReference type="RefSeq" id="WP_015879114.1">
    <property type="nucleotide sequence ID" value="NC_012691.1"/>
</dbReference>
<keyword evidence="1" id="KW-0472">Membrane</keyword>
<evidence type="ECO:0008006" key="4">
    <source>
        <dbReference type="Google" id="ProtNLM"/>
    </source>
</evidence>
<dbReference type="AlphaFoldDB" id="C4L7N0"/>
<protein>
    <recommendedName>
        <fullName evidence="4">Oligosaccharide repeat unit polymerase</fullName>
    </recommendedName>
</protein>
<dbReference type="OrthoDB" id="928337at2"/>
<feature type="transmembrane region" description="Helical" evidence="1">
    <location>
        <begin position="15"/>
        <end position="31"/>
    </location>
</feature>
<keyword evidence="1" id="KW-1133">Transmembrane helix</keyword>